<sequence>MVSDKYTTYFKDHCRVKDFPGHSSKVHTVAWSCDGKRLASGSLDKTACVFTLEKDRLVKENSFKGHGDAVDQLVWHPSNPQLFATASGDKTMRVWDVRTAKAAATIQTKGENLNITWHPNGECIAVGNKDDLIQFIDTKTYKPKGEKQFKFEVNEISWNNAGTNFFLTTGTGALHVLDYPKLNKVDELVAHTANCISIQFSDCGKYFAVGSADAIVTIWDAIEYMPLRTMSRLEWPVRTLSFSHNGRLLAAASEDHIIDICNVQTGEQVAAVPTDNPTFSVAWHPSKLLLAYTCDDKDKYHKDLGNVKLYGLIKE</sequence>
<accession>A0ABN7RRP8</accession>
<gene>
    <name evidence="5" type="ORF">OKIOD_LOCUS2170</name>
</gene>
<dbReference type="Gene3D" id="2.130.10.10">
    <property type="entry name" value="YVTN repeat-like/Quinoprotein amine dehydrogenase"/>
    <property type="match status" value="2"/>
</dbReference>
<keyword evidence="1 4" id="KW-0853">WD repeat</keyword>
<dbReference type="InterPro" id="IPR001680">
    <property type="entry name" value="WD40_rpt"/>
</dbReference>
<dbReference type="Proteomes" id="UP001158576">
    <property type="component" value="Chromosome PAR"/>
</dbReference>
<dbReference type="InterPro" id="IPR015943">
    <property type="entry name" value="WD40/YVTN_repeat-like_dom_sf"/>
</dbReference>
<evidence type="ECO:0000313" key="5">
    <source>
        <dbReference type="EMBL" id="CAG5084325.1"/>
    </source>
</evidence>
<dbReference type="Pfam" id="PF25174">
    <property type="entry name" value="Beta-prop_THOC3"/>
    <property type="match status" value="1"/>
</dbReference>
<dbReference type="SUPFAM" id="SSF50978">
    <property type="entry name" value="WD40 repeat-like"/>
    <property type="match status" value="1"/>
</dbReference>
<evidence type="ECO:0000256" key="3">
    <source>
        <dbReference type="ARBA" id="ARBA00046343"/>
    </source>
</evidence>
<feature type="repeat" description="WD" evidence="4">
    <location>
        <begin position="63"/>
        <end position="105"/>
    </location>
</feature>
<dbReference type="SMART" id="SM00320">
    <property type="entry name" value="WD40"/>
    <property type="match status" value="7"/>
</dbReference>
<dbReference type="PANTHER" id="PTHR22839">
    <property type="entry name" value="THO COMPLEX SUBUNIT 3 THO3"/>
    <property type="match status" value="1"/>
</dbReference>
<protein>
    <submittedName>
        <fullName evidence="5">Oidioi.mRNA.OKI2018_I69.PAR.g10612.t1.cds</fullName>
    </submittedName>
</protein>
<dbReference type="InterPro" id="IPR040132">
    <property type="entry name" value="Tex1/THOC3"/>
</dbReference>
<dbReference type="PROSITE" id="PS50294">
    <property type="entry name" value="WD_REPEATS_REGION"/>
    <property type="match status" value="2"/>
</dbReference>
<evidence type="ECO:0000256" key="2">
    <source>
        <dbReference type="ARBA" id="ARBA00022737"/>
    </source>
</evidence>
<keyword evidence="6" id="KW-1185">Reference proteome</keyword>
<dbReference type="PROSITE" id="PS50082">
    <property type="entry name" value="WD_REPEATS_2"/>
    <property type="match status" value="3"/>
</dbReference>
<keyword evidence="2" id="KW-0677">Repeat</keyword>
<dbReference type="EMBL" id="OU015568">
    <property type="protein sequence ID" value="CAG5084325.1"/>
    <property type="molecule type" value="Genomic_DNA"/>
</dbReference>
<evidence type="ECO:0000256" key="1">
    <source>
        <dbReference type="ARBA" id="ARBA00022574"/>
    </source>
</evidence>
<evidence type="ECO:0000313" key="6">
    <source>
        <dbReference type="Proteomes" id="UP001158576"/>
    </source>
</evidence>
<organism evidence="5 6">
    <name type="scientific">Oikopleura dioica</name>
    <name type="common">Tunicate</name>
    <dbReference type="NCBI Taxonomy" id="34765"/>
    <lineage>
        <taxon>Eukaryota</taxon>
        <taxon>Metazoa</taxon>
        <taxon>Chordata</taxon>
        <taxon>Tunicata</taxon>
        <taxon>Appendicularia</taxon>
        <taxon>Copelata</taxon>
        <taxon>Oikopleuridae</taxon>
        <taxon>Oikopleura</taxon>
    </lineage>
</organism>
<comment type="similarity">
    <text evidence="3">Belongs to the THOC3 family.</text>
</comment>
<name>A0ABN7RRP8_OIKDI</name>
<proteinExistence type="inferred from homology"/>
<evidence type="ECO:0000256" key="4">
    <source>
        <dbReference type="PROSITE-ProRule" id="PRU00221"/>
    </source>
</evidence>
<feature type="repeat" description="WD" evidence="4">
    <location>
        <begin position="188"/>
        <end position="220"/>
    </location>
</feature>
<reference evidence="5 6" key="1">
    <citation type="submission" date="2021-04" db="EMBL/GenBank/DDBJ databases">
        <authorList>
            <person name="Bliznina A."/>
        </authorList>
    </citation>
    <scope>NUCLEOTIDE SEQUENCE [LARGE SCALE GENOMIC DNA]</scope>
</reference>
<feature type="repeat" description="WD" evidence="4">
    <location>
        <begin position="19"/>
        <end position="60"/>
    </location>
</feature>
<dbReference type="PANTHER" id="PTHR22839:SF0">
    <property type="entry name" value="THO COMPLEX SUBUNIT 3"/>
    <property type="match status" value="1"/>
</dbReference>
<dbReference type="InterPro" id="IPR036322">
    <property type="entry name" value="WD40_repeat_dom_sf"/>
</dbReference>